<protein>
    <recommendedName>
        <fullName evidence="4">Metal-dependent peptidase</fullName>
    </recommendedName>
</protein>
<dbReference type="AlphaFoldDB" id="A0A832AV41"/>
<evidence type="ECO:0000313" key="3">
    <source>
        <dbReference type="EMBL" id="HGA37666.1"/>
    </source>
</evidence>
<dbReference type="InterPro" id="IPR018698">
    <property type="entry name" value="VWA-like_dom"/>
</dbReference>
<evidence type="ECO:0000259" key="2">
    <source>
        <dbReference type="Pfam" id="PF13203"/>
    </source>
</evidence>
<organism evidence="3">
    <name type="scientific">Desulfurella acetivorans</name>
    <dbReference type="NCBI Taxonomy" id="33002"/>
    <lineage>
        <taxon>Bacteria</taxon>
        <taxon>Pseudomonadati</taxon>
        <taxon>Campylobacterota</taxon>
        <taxon>Desulfurellia</taxon>
        <taxon>Desulfurellales</taxon>
        <taxon>Desulfurellaceae</taxon>
        <taxon>Desulfurella</taxon>
    </lineage>
</organism>
<evidence type="ECO:0000259" key="1">
    <source>
        <dbReference type="Pfam" id="PF09967"/>
    </source>
</evidence>
<comment type="caution">
    <text evidence="3">The sequence shown here is derived from an EMBL/GenBank/DDBJ whole genome shotgun (WGS) entry which is preliminary data.</text>
</comment>
<sequence>MDPIIEHAIDMIIEENPFYGAVLLQLNIQESLTLGAHAAISGKENVTLYLNPELMRELTLIQAVGVLEHELLHVILLHLTRGVNKSVNVFINKTNTISLWNLATDMAVNSLISPEKLLPDAIVPEMFGYPPNLAAEQYYATLLFDTKKIPEKQITFIDLHDEWDNIDDGTLQDIFDNPNVKRSYDLYKKVSSPHNQILLPPYPFSEEPSTREFNKNANKITDIPWQIILRNFLFKQLKFQKKISFKKRNRRFDFFPGKLSIRTTKIAIAVDTSGSIGEEEFSIFFAEIKKILQFYKTKLIIIEADDDVRKVYEINSYKEDINHIEFVGGGGTDFSPVFEYIDNHHMKIDLLIYFTDLQGIYPQKTHFSYKVLWITTPTNAGEKVPFGHIIAIK</sequence>
<proteinExistence type="predicted"/>
<dbReference type="InterPro" id="IPR025154">
    <property type="entry name" value="Put_metallopeptidase_dom"/>
</dbReference>
<dbReference type="SUPFAM" id="SSF53300">
    <property type="entry name" value="vWA-like"/>
    <property type="match status" value="1"/>
</dbReference>
<feature type="domain" description="Putative metallopeptidase" evidence="2">
    <location>
        <begin position="6"/>
        <end position="142"/>
    </location>
</feature>
<dbReference type="Pfam" id="PF09967">
    <property type="entry name" value="DUF2201"/>
    <property type="match status" value="1"/>
</dbReference>
<gene>
    <name evidence="3" type="ORF">ENX80_02450</name>
</gene>
<dbReference type="EMBL" id="DTPL01000159">
    <property type="protein sequence ID" value="HGA37666.1"/>
    <property type="molecule type" value="Genomic_DNA"/>
</dbReference>
<feature type="domain" description="VWA-like" evidence="1">
    <location>
        <begin position="266"/>
        <end position="392"/>
    </location>
</feature>
<dbReference type="InterPro" id="IPR036465">
    <property type="entry name" value="vWFA_dom_sf"/>
</dbReference>
<accession>A0A832AV41</accession>
<name>A0A832AV41_DESAE</name>
<dbReference type="PANTHER" id="PTHR38730:SF1">
    <property type="entry name" value="SLL7028 PROTEIN"/>
    <property type="match status" value="1"/>
</dbReference>
<evidence type="ECO:0008006" key="4">
    <source>
        <dbReference type="Google" id="ProtNLM"/>
    </source>
</evidence>
<dbReference type="PANTHER" id="PTHR38730">
    <property type="entry name" value="SLL7028 PROTEIN"/>
    <property type="match status" value="1"/>
</dbReference>
<dbReference type="Pfam" id="PF13203">
    <property type="entry name" value="DUF2201_N"/>
    <property type="match status" value="1"/>
</dbReference>
<reference evidence="3" key="1">
    <citation type="journal article" date="2020" name="mSystems">
        <title>Genome- and Community-Level Interaction Insights into Carbon Utilization and Element Cycling Functions of Hydrothermarchaeota in Hydrothermal Sediment.</title>
        <authorList>
            <person name="Zhou Z."/>
            <person name="Liu Y."/>
            <person name="Xu W."/>
            <person name="Pan J."/>
            <person name="Luo Z.H."/>
            <person name="Li M."/>
        </authorList>
    </citation>
    <scope>NUCLEOTIDE SEQUENCE [LARGE SCALE GENOMIC DNA]</scope>
    <source>
        <strain evidence="3">SpSt-972</strain>
    </source>
</reference>